<evidence type="ECO:0000256" key="2">
    <source>
        <dbReference type="ARBA" id="ARBA00007441"/>
    </source>
</evidence>
<dbReference type="GO" id="GO:0008483">
    <property type="term" value="F:transaminase activity"/>
    <property type="evidence" value="ECO:0007669"/>
    <property type="project" value="UniProtKB-KW"/>
</dbReference>
<dbReference type="FunFam" id="3.40.640.10:FF:000053">
    <property type="entry name" value="Aminotransferase, class I"/>
    <property type="match status" value="1"/>
</dbReference>
<keyword evidence="5" id="KW-0808">Transferase</keyword>
<feature type="domain" description="Aminotransferase class I/classII large" evidence="7">
    <location>
        <begin position="56"/>
        <end position="411"/>
    </location>
</feature>
<sequence>MTITNATAAPATESLHDVRRGAQTLPLAGRAKDLVGSMIDSSTSLLASQTHDIVRFAMGSPADEAVPAEEFRRIAGEILDNSSFTYGATEGEPRLLQLLVDYLATTPDPSSHDRLVITTGGMQGLDLAAKLFVDPGDLVVVESPTYTNGSATALSYGAQLLEVPVDDDGMQVDTLEDLVARTRRTPKAIYTIPTFQNPSGVTMSEERRRELLRLAHQWGAVIIDDDPYGLLRFSGDDVPTFQTLSPGDPLIFSVRTFSKILAPGWRVGWVDADPSLRQLLINGKQAMDTCTNVPNQHIVAEYIARGGLEDHLAGLRVLYRERKDAMISSIARHFGDRVTTTDPDGGFFLWLTLSGEFAEIDTRELFEIALADGVAFIPGPALSPTGRFRNALRLCFASSTPERIDEGIRRLAGTCERMAQNR</sequence>
<name>H5TM37_GORO1</name>
<dbReference type="AlphaFoldDB" id="H5TM37"/>
<dbReference type="Gene3D" id="3.90.1150.10">
    <property type="entry name" value="Aspartate Aminotransferase, domain 1"/>
    <property type="match status" value="1"/>
</dbReference>
<gene>
    <name evidence="8" type="ORF">GOOTI_113_00070</name>
</gene>
<dbReference type="EMBL" id="BAFB01000113">
    <property type="protein sequence ID" value="GAB34545.1"/>
    <property type="molecule type" value="Genomic_DNA"/>
</dbReference>
<evidence type="ECO:0000313" key="9">
    <source>
        <dbReference type="Proteomes" id="UP000005038"/>
    </source>
</evidence>
<dbReference type="PANTHER" id="PTHR42790:SF19">
    <property type="entry name" value="KYNURENINE_ALPHA-AMINOADIPATE AMINOTRANSFERASE, MITOCHONDRIAL"/>
    <property type="match status" value="1"/>
</dbReference>
<evidence type="ECO:0000256" key="3">
    <source>
        <dbReference type="ARBA" id="ARBA00011738"/>
    </source>
</evidence>
<dbReference type="RefSeq" id="WP_007238781.1">
    <property type="nucleotide sequence ID" value="NZ_BAFB01000113.1"/>
</dbReference>
<dbReference type="SUPFAM" id="SSF53383">
    <property type="entry name" value="PLP-dependent transferases"/>
    <property type="match status" value="1"/>
</dbReference>
<evidence type="ECO:0000259" key="7">
    <source>
        <dbReference type="Pfam" id="PF00155"/>
    </source>
</evidence>
<evidence type="ECO:0000256" key="4">
    <source>
        <dbReference type="ARBA" id="ARBA00022576"/>
    </source>
</evidence>
<accession>H5TM37</accession>
<dbReference type="STRING" id="1108044.GOOTI_113_00070"/>
<dbReference type="CDD" id="cd00609">
    <property type="entry name" value="AAT_like"/>
    <property type="match status" value="1"/>
</dbReference>
<protein>
    <submittedName>
        <fullName evidence="8">Aminotransferase</fullName>
    </submittedName>
</protein>
<dbReference type="Proteomes" id="UP000005038">
    <property type="component" value="Unassembled WGS sequence"/>
</dbReference>
<comment type="similarity">
    <text evidence="2">Belongs to the class-I pyridoxal-phosphate-dependent aminotransferase family.</text>
</comment>
<comment type="caution">
    <text evidence="8">The sequence shown here is derived from an EMBL/GenBank/DDBJ whole genome shotgun (WGS) entry which is preliminary data.</text>
</comment>
<keyword evidence="9" id="KW-1185">Reference proteome</keyword>
<dbReference type="GO" id="GO:0030170">
    <property type="term" value="F:pyridoxal phosphate binding"/>
    <property type="evidence" value="ECO:0007669"/>
    <property type="project" value="InterPro"/>
</dbReference>
<dbReference type="InterPro" id="IPR004839">
    <property type="entry name" value="Aminotransferase_I/II_large"/>
</dbReference>
<dbReference type="Pfam" id="PF00155">
    <property type="entry name" value="Aminotran_1_2"/>
    <property type="match status" value="1"/>
</dbReference>
<dbReference type="GO" id="GO:1901605">
    <property type="term" value="P:alpha-amino acid metabolic process"/>
    <property type="evidence" value="ECO:0007669"/>
    <property type="project" value="TreeGrafter"/>
</dbReference>
<dbReference type="InterPro" id="IPR015421">
    <property type="entry name" value="PyrdxlP-dep_Trfase_major"/>
</dbReference>
<dbReference type="InterPro" id="IPR015422">
    <property type="entry name" value="PyrdxlP-dep_Trfase_small"/>
</dbReference>
<comment type="subunit">
    <text evidence="3">Homodimer.</text>
</comment>
<evidence type="ECO:0000256" key="5">
    <source>
        <dbReference type="ARBA" id="ARBA00022679"/>
    </source>
</evidence>
<keyword evidence="6" id="KW-0663">Pyridoxal phosphate</keyword>
<evidence type="ECO:0000313" key="8">
    <source>
        <dbReference type="EMBL" id="GAB34545.1"/>
    </source>
</evidence>
<proteinExistence type="inferred from homology"/>
<dbReference type="Gene3D" id="3.40.640.10">
    <property type="entry name" value="Type I PLP-dependent aspartate aminotransferase-like (Major domain)"/>
    <property type="match status" value="1"/>
</dbReference>
<comment type="cofactor">
    <cofactor evidence="1">
        <name>pyridoxal 5'-phosphate</name>
        <dbReference type="ChEBI" id="CHEBI:597326"/>
    </cofactor>
</comment>
<evidence type="ECO:0000256" key="1">
    <source>
        <dbReference type="ARBA" id="ARBA00001933"/>
    </source>
</evidence>
<organism evidence="8 9">
    <name type="scientific">Gordonia otitidis (strain DSM 44809 / CCUG 52243 / JCM 12355 / NBRC 100426 / IFM 10032)</name>
    <dbReference type="NCBI Taxonomy" id="1108044"/>
    <lineage>
        <taxon>Bacteria</taxon>
        <taxon>Bacillati</taxon>
        <taxon>Actinomycetota</taxon>
        <taxon>Actinomycetes</taxon>
        <taxon>Mycobacteriales</taxon>
        <taxon>Gordoniaceae</taxon>
        <taxon>Gordonia</taxon>
    </lineage>
</organism>
<reference evidence="8" key="1">
    <citation type="submission" date="2012-02" db="EMBL/GenBank/DDBJ databases">
        <title>Whole genome shotgun sequence of Gordonia otitidis NBRC 100426.</title>
        <authorList>
            <person name="Yoshida I."/>
            <person name="Hosoyama A."/>
            <person name="Tsuchikane K."/>
            <person name="Katsumata H."/>
            <person name="Yamazaki S."/>
            <person name="Fujita N."/>
        </authorList>
    </citation>
    <scope>NUCLEOTIDE SEQUENCE [LARGE SCALE GENOMIC DNA]</scope>
    <source>
        <strain evidence="8">NBRC 100426</strain>
    </source>
</reference>
<dbReference type="PANTHER" id="PTHR42790">
    <property type="entry name" value="AMINOTRANSFERASE"/>
    <property type="match status" value="1"/>
</dbReference>
<keyword evidence="4 8" id="KW-0032">Aminotransferase</keyword>
<dbReference type="InterPro" id="IPR050859">
    <property type="entry name" value="Class-I_PLP-dep_aminotransf"/>
</dbReference>
<evidence type="ECO:0000256" key="6">
    <source>
        <dbReference type="ARBA" id="ARBA00022898"/>
    </source>
</evidence>
<dbReference type="InterPro" id="IPR015424">
    <property type="entry name" value="PyrdxlP-dep_Trfase"/>
</dbReference>